<dbReference type="InterPro" id="IPR023546">
    <property type="entry name" value="MGMT"/>
</dbReference>
<comment type="catalytic activity">
    <reaction evidence="8 9">
        <text>a 6-O-methyl-2'-deoxyguanosine in DNA + L-cysteinyl-[protein] = S-methyl-L-cysteinyl-[protein] + a 2'-deoxyguanosine in DNA</text>
        <dbReference type="Rhea" id="RHEA:24000"/>
        <dbReference type="Rhea" id="RHEA-COMP:10131"/>
        <dbReference type="Rhea" id="RHEA-COMP:10132"/>
        <dbReference type="Rhea" id="RHEA-COMP:11367"/>
        <dbReference type="Rhea" id="RHEA-COMP:11368"/>
        <dbReference type="ChEBI" id="CHEBI:29950"/>
        <dbReference type="ChEBI" id="CHEBI:82612"/>
        <dbReference type="ChEBI" id="CHEBI:85445"/>
        <dbReference type="ChEBI" id="CHEBI:85448"/>
        <dbReference type="EC" id="2.1.1.63"/>
    </reaction>
</comment>
<dbReference type="Pfam" id="PF01035">
    <property type="entry name" value="DNA_binding_1"/>
    <property type="match status" value="1"/>
</dbReference>
<comment type="function">
    <text evidence="9">Involved in the cellular defense against the biological effects of O6-methylguanine (O6-MeG) and O4-methylthymine (O4-MeT) in DNA. Repairs the methylated nucleobase in DNA by stoichiometrically transferring the methyl group to a cysteine residue in the enzyme. This is a suicide reaction: the enzyme is irreversibly inactivated.</text>
</comment>
<evidence type="ECO:0000259" key="11">
    <source>
        <dbReference type="Pfam" id="PF02870"/>
    </source>
</evidence>
<keyword evidence="7 9" id="KW-0234">DNA repair</keyword>
<dbReference type="EC" id="2.1.1.63" evidence="9"/>
<dbReference type="GO" id="GO:0003908">
    <property type="term" value="F:methylated-DNA-[protein]-cysteine S-methyltransferase activity"/>
    <property type="evidence" value="ECO:0007669"/>
    <property type="project" value="UniProtKB-UniRule"/>
</dbReference>
<dbReference type="GO" id="GO:0005737">
    <property type="term" value="C:cytoplasm"/>
    <property type="evidence" value="ECO:0007669"/>
    <property type="project" value="UniProtKB-SubCell"/>
</dbReference>
<evidence type="ECO:0000256" key="3">
    <source>
        <dbReference type="ARBA" id="ARBA00022490"/>
    </source>
</evidence>
<comment type="catalytic activity">
    <reaction evidence="1 9">
        <text>a 4-O-methyl-thymidine in DNA + L-cysteinyl-[protein] = a thymidine in DNA + S-methyl-L-cysteinyl-[protein]</text>
        <dbReference type="Rhea" id="RHEA:53428"/>
        <dbReference type="Rhea" id="RHEA-COMP:10131"/>
        <dbReference type="Rhea" id="RHEA-COMP:10132"/>
        <dbReference type="Rhea" id="RHEA-COMP:13555"/>
        <dbReference type="Rhea" id="RHEA-COMP:13556"/>
        <dbReference type="ChEBI" id="CHEBI:29950"/>
        <dbReference type="ChEBI" id="CHEBI:82612"/>
        <dbReference type="ChEBI" id="CHEBI:137386"/>
        <dbReference type="ChEBI" id="CHEBI:137387"/>
        <dbReference type="EC" id="2.1.1.63"/>
    </reaction>
</comment>
<dbReference type="PROSITE" id="PS00374">
    <property type="entry name" value="MGMT"/>
    <property type="match status" value="1"/>
</dbReference>
<dbReference type="PANTHER" id="PTHR10815:SF5">
    <property type="entry name" value="METHYLATED-DNA--PROTEIN-CYSTEINE METHYLTRANSFERASE"/>
    <property type="match status" value="1"/>
</dbReference>
<comment type="caution">
    <text evidence="12">The sequence shown here is derived from an EMBL/GenBank/DDBJ whole genome shotgun (WGS) entry which is preliminary data.</text>
</comment>
<dbReference type="InterPro" id="IPR036631">
    <property type="entry name" value="MGMT_N_sf"/>
</dbReference>
<dbReference type="GO" id="GO:0032259">
    <property type="term" value="P:methylation"/>
    <property type="evidence" value="ECO:0007669"/>
    <property type="project" value="UniProtKB-KW"/>
</dbReference>
<dbReference type="InterPro" id="IPR036388">
    <property type="entry name" value="WH-like_DNA-bd_sf"/>
</dbReference>
<accession>A0A0D1XT96</accession>
<evidence type="ECO:0000256" key="2">
    <source>
        <dbReference type="ARBA" id="ARBA00008711"/>
    </source>
</evidence>
<keyword evidence="6 9" id="KW-0227">DNA damage</keyword>
<evidence type="ECO:0000256" key="9">
    <source>
        <dbReference type="HAMAP-Rule" id="MF_00772"/>
    </source>
</evidence>
<dbReference type="FunFam" id="1.10.10.10:FF:000214">
    <property type="entry name" value="Methylated-DNA--protein-cysteine methyltransferase"/>
    <property type="match status" value="1"/>
</dbReference>
<dbReference type="SUPFAM" id="SSF53155">
    <property type="entry name" value="Methylated DNA-protein cysteine methyltransferase domain"/>
    <property type="match status" value="1"/>
</dbReference>
<dbReference type="InterPro" id="IPR001497">
    <property type="entry name" value="MethylDNA_cys_MeTrfase_AS"/>
</dbReference>
<keyword evidence="3 9" id="KW-0963">Cytoplasm</keyword>
<comment type="miscellaneous">
    <text evidence="9">This enzyme catalyzes only one turnover and therefore is not strictly catalytic. According to one definition, an enzyme is a biocatalyst that acts repeatedly and over many reaction cycles.</text>
</comment>
<proteinExistence type="inferred from homology"/>
<feature type="domain" description="Methylated-DNA-[protein]-cysteine S-methyltransferase DNA binding" evidence="10">
    <location>
        <begin position="96"/>
        <end position="176"/>
    </location>
</feature>
<dbReference type="NCBIfam" id="TIGR00589">
    <property type="entry name" value="ogt"/>
    <property type="match status" value="1"/>
</dbReference>
<reference evidence="12 13" key="1">
    <citation type="submission" date="2015-07" db="EMBL/GenBank/DDBJ databases">
        <title>Fjat-14205 dsm 2895.</title>
        <authorList>
            <person name="Liu B."/>
            <person name="Wang J."/>
            <person name="Zhu Y."/>
            <person name="Liu G."/>
            <person name="Chen Q."/>
            <person name="Chen Z."/>
            <person name="Lan J."/>
            <person name="Che J."/>
            <person name="Ge C."/>
            <person name="Shi H."/>
            <person name="Pan Z."/>
            <person name="Liu X."/>
        </authorList>
    </citation>
    <scope>NUCLEOTIDE SEQUENCE [LARGE SCALE GENOMIC DNA]</scope>
    <source>
        <strain evidence="12 13">DSM 2895</strain>
    </source>
</reference>
<evidence type="ECO:0000259" key="10">
    <source>
        <dbReference type="Pfam" id="PF01035"/>
    </source>
</evidence>
<dbReference type="PATRIC" id="fig|47500.12.peg.1519"/>
<dbReference type="HAMAP" id="MF_00772">
    <property type="entry name" value="OGT"/>
    <property type="match status" value="1"/>
</dbReference>
<name>A0A0D1XT96_ANEMI</name>
<dbReference type="SUPFAM" id="SSF46767">
    <property type="entry name" value="Methylated DNA-protein cysteine methyltransferase, C-terminal domain"/>
    <property type="match status" value="1"/>
</dbReference>
<sequence>MSQGRDWVKSEVFYTVYQSPLGSIVLAATEAGLCWVEFSDGDTARLSLTRWAKKWMHTENITYTPEFFLEATEQLDEYFGGERQEFTLPLDIHGTAFQKIVWEQLRQIPYGETRSYKDIALAINAAKAVRAIGGANNKNPLSIFIPCHRVIGSNGALVGYGGGLNVKEYLLQLEGVLERSEVGSA</sequence>
<comment type="similarity">
    <text evidence="2 9">Belongs to the MGMT family.</text>
</comment>
<keyword evidence="4 9" id="KW-0489">Methyltransferase</keyword>
<dbReference type="PANTHER" id="PTHR10815">
    <property type="entry name" value="METHYLATED-DNA--PROTEIN-CYSTEINE METHYLTRANSFERASE"/>
    <property type="match status" value="1"/>
</dbReference>
<organism evidence="12 13">
    <name type="scientific">Aneurinibacillus migulanus</name>
    <name type="common">Bacillus migulanus</name>
    <dbReference type="NCBI Taxonomy" id="47500"/>
    <lineage>
        <taxon>Bacteria</taxon>
        <taxon>Bacillati</taxon>
        <taxon>Bacillota</taxon>
        <taxon>Bacilli</taxon>
        <taxon>Bacillales</taxon>
        <taxon>Paenibacillaceae</taxon>
        <taxon>Aneurinibacillus group</taxon>
        <taxon>Aneurinibacillus</taxon>
    </lineage>
</organism>
<evidence type="ECO:0000256" key="4">
    <source>
        <dbReference type="ARBA" id="ARBA00022603"/>
    </source>
</evidence>
<feature type="active site" description="Nucleophile; methyl group acceptor" evidence="9">
    <location>
        <position position="147"/>
    </location>
</feature>
<dbReference type="EMBL" id="LGUG01000002">
    <property type="protein sequence ID" value="KON99415.1"/>
    <property type="molecule type" value="Genomic_DNA"/>
</dbReference>
<evidence type="ECO:0000256" key="5">
    <source>
        <dbReference type="ARBA" id="ARBA00022679"/>
    </source>
</evidence>
<evidence type="ECO:0000256" key="8">
    <source>
        <dbReference type="ARBA" id="ARBA00049348"/>
    </source>
</evidence>
<dbReference type="Gene3D" id="1.10.10.10">
    <property type="entry name" value="Winged helix-like DNA-binding domain superfamily/Winged helix DNA-binding domain"/>
    <property type="match status" value="1"/>
</dbReference>
<dbReference type="AlphaFoldDB" id="A0A0D1XT96"/>
<evidence type="ECO:0000313" key="12">
    <source>
        <dbReference type="EMBL" id="KON99415.1"/>
    </source>
</evidence>
<evidence type="ECO:0000256" key="1">
    <source>
        <dbReference type="ARBA" id="ARBA00001286"/>
    </source>
</evidence>
<dbReference type="CDD" id="cd06445">
    <property type="entry name" value="ATase"/>
    <property type="match status" value="1"/>
</dbReference>
<dbReference type="Gene3D" id="3.30.160.70">
    <property type="entry name" value="Methylated DNA-protein cysteine methyltransferase domain"/>
    <property type="match status" value="1"/>
</dbReference>
<dbReference type="InterPro" id="IPR036217">
    <property type="entry name" value="MethylDNA_cys_MeTrfase_DNAb"/>
</dbReference>
<evidence type="ECO:0000256" key="6">
    <source>
        <dbReference type="ARBA" id="ARBA00022763"/>
    </source>
</evidence>
<evidence type="ECO:0000256" key="7">
    <source>
        <dbReference type="ARBA" id="ARBA00023204"/>
    </source>
</evidence>
<gene>
    <name evidence="12" type="ORF">AF333_01500</name>
</gene>
<feature type="domain" description="Methylguanine DNA methyltransferase ribonuclease-like" evidence="11">
    <location>
        <begin position="12"/>
        <end position="92"/>
    </location>
</feature>
<dbReference type="InterPro" id="IPR014048">
    <property type="entry name" value="MethylDNA_cys_MeTrfase_DNA-bd"/>
</dbReference>
<dbReference type="Pfam" id="PF02870">
    <property type="entry name" value="Methyltransf_1N"/>
    <property type="match status" value="1"/>
</dbReference>
<keyword evidence="5 9" id="KW-0808">Transferase</keyword>
<dbReference type="InterPro" id="IPR008332">
    <property type="entry name" value="MethylG_MeTrfase_N"/>
</dbReference>
<dbReference type="GO" id="GO:0006307">
    <property type="term" value="P:DNA alkylation repair"/>
    <property type="evidence" value="ECO:0007669"/>
    <property type="project" value="UniProtKB-UniRule"/>
</dbReference>
<keyword evidence="13" id="KW-1185">Reference proteome</keyword>
<comment type="subcellular location">
    <subcellularLocation>
        <location evidence="9">Cytoplasm</location>
    </subcellularLocation>
</comment>
<evidence type="ECO:0000313" key="13">
    <source>
        <dbReference type="Proteomes" id="UP000037269"/>
    </source>
</evidence>
<dbReference type="STRING" id="47500.AF333_01500"/>
<protein>
    <recommendedName>
        <fullName evidence="9">Methylated-DNA--protein-cysteine methyltransferase</fullName>
        <ecNumber evidence="9">2.1.1.63</ecNumber>
    </recommendedName>
    <alternativeName>
        <fullName evidence="9">6-O-methylguanine-DNA methyltransferase</fullName>
        <shortName evidence="9">MGMT</shortName>
    </alternativeName>
    <alternativeName>
        <fullName evidence="9">O-6-methylguanine-DNA-alkyltransferase</fullName>
    </alternativeName>
</protein>
<dbReference type="Proteomes" id="UP000037269">
    <property type="component" value="Unassembled WGS sequence"/>
</dbReference>